<accession>A0ABV7E8G8</accession>
<sequence length="142" mass="16116">MRYLVWTLRLGFAAWLIPAGLNHFYPLFYQPLGNQPESTALIVALIDTGLFSLVKAVELFAGICLLLGWRVPLALVLELPVSFNVWYWDVPLQGWDSVSAYYGWAVLGANVLLMLAYWPSYRALLHPRAAMHWPPAMREEAP</sequence>
<dbReference type="RefSeq" id="WP_336927587.1">
    <property type="nucleotide sequence ID" value="NZ_JBANRO010000017.1"/>
</dbReference>
<feature type="transmembrane region" description="Helical" evidence="1">
    <location>
        <begin position="100"/>
        <end position="118"/>
    </location>
</feature>
<dbReference type="EMBL" id="JBHRST010000021">
    <property type="protein sequence ID" value="MFC3098842.1"/>
    <property type="molecule type" value="Genomic_DNA"/>
</dbReference>
<reference evidence="3" key="1">
    <citation type="journal article" date="2019" name="Int. J. Syst. Evol. Microbiol.">
        <title>The Global Catalogue of Microorganisms (GCM) 10K type strain sequencing project: providing services to taxonomists for standard genome sequencing and annotation.</title>
        <authorList>
            <consortium name="The Broad Institute Genomics Platform"/>
            <consortium name="The Broad Institute Genome Sequencing Center for Infectious Disease"/>
            <person name="Wu L."/>
            <person name="Ma J."/>
        </authorList>
    </citation>
    <scope>NUCLEOTIDE SEQUENCE [LARGE SCALE GENOMIC DNA]</scope>
    <source>
        <strain evidence="3">KCTC 52607</strain>
    </source>
</reference>
<keyword evidence="1" id="KW-0812">Transmembrane</keyword>
<feature type="transmembrane region" description="Helical" evidence="1">
    <location>
        <begin position="38"/>
        <end position="57"/>
    </location>
</feature>
<evidence type="ECO:0000256" key="1">
    <source>
        <dbReference type="SAM" id="Phobius"/>
    </source>
</evidence>
<keyword evidence="1" id="KW-0472">Membrane</keyword>
<keyword evidence="1" id="KW-1133">Transmembrane helix</keyword>
<feature type="transmembrane region" description="Helical" evidence="1">
    <location>
        <begin position="69"/>
        <end position="88"/>
    </location>
</feature>
<evidence type="ECO:0000313" key="3">
    <source>
        <dbReference type="Proteomes" id="UP001595456"/>
    </source>
</evidence>
<keyword evidence="3" id="KW-1185">Reference proteome</keyword>
<dbReference type="Proteomes" id="UP001595456">
    <property type="component" value="Unassembled WGS sequence"/>
</dbReference>
<evidence type="ECO:0008006" key="4">
    <source>
        <dbReference type="Google" id="ProtNLM"/>
    </source>
</evidence>
<comment type="caution">
    <text evidence="2">The sequence shown here is derived from an EMBL/GenBank/DDBJ whole genome shotgun (WGS) entry which is preliminary data.</text>
</comment>
<proteinExistence type="predicted"/>
<evidence type="ECO:0000313" key="2">
    <source>
        <dbReference type="EMBL" id="MFC3098842.1"/>
    </source>
</evidence>
<protein>
    <recommendedName>
        <fullName evidence="4">DoxX family protein</fullName>
    </recommendedName>
</protein>
<name>A0ABV7E8G8_9SPHN</name>
<organism evidence="2 3">
    <name type="scientific">Alteraurantiacibacter palmitatis</name>
    <dbReference type="NCBI Taxonomy" id="2054628"/>
    <lineage>
        <taxon>Bacteria</taxon>
        <taxon>Pseudomonadati</taxon>
        <taxon>Pseudomonadota</taxon>
        <taxon>Alphaproteobacteria</taxon>
        <taxon>Sphingomonadales</taxon>
        <taxon>Erythrobacteraceae</taxon>
        <taxon>Alteraurantiacibacter</taxon>
    </lineage>
</organism>
<gene>
    <name evidence="2" type="ORF">ACFODU_13680</name>
</gene>